<dbReference type="EMBL" id="BIMW01000077">
    <property type="protein sequence ID" value="GCE93690.1"/>
    <property type="molecule type" value="Genomic_DNA"/>
</dbReference>
<evidence type="ECO:0000259" key="5">
    <source>
        <dbReference type="Pfam" id="PF03787"/>
    </source>
</evidence>
<dbReference type="InterPro" id="IPR005537">
    <property type="entry name" value="RAMP_III_fam"/>
</dbReference>
<feature type="domain" description="CRISPR type III-associated protein" evidence="5">
    <location>
        <begin position="77"/>
        <end position="235"/>
    </location>
</feature>
<organism evidence="7 8">
    <name type="scientific">Limnospira platensis NIES-46</name>
    <dbReference type="NCBI Taxonomy" id="1236695"/>
    <lineage>
        <taxon>Bacteria</taxon>
        <taxon>Bacillati</taxon>
        <taxon>Cyanobacteriota</taxon>
        <taxon>Cyanophyceae</taxon>
        <taxon>Oscillatoriophycideae</taxon>
        <taxon>Oscillatoriales</taxon>
        <taxon>Sirenicapillariaceae</taxon>
        <taxon>Limnospira</taxon>
    </lineage>
</organism>
<feature type="domain" description="Csm4 C-terminal" evidence="6">
    <location>
        <begin position="253"/>
        <end position="344"/>
    </location>
</feature>
<dbReference type="Pfam" id="PF17953">
    <property type="entry name" value="Csm4_C"/>
    <property type="match status" value="1"/>
</dbReference>
<accession>A0A5M3T714</accession>
<dbReference type="InterPro" id="IPR005510">
    <property type="entry name" value="Csm4"/>
</dbReference>
<gene>
    <name evidence="7" type="ORF">NIES46_17420</name>
</gene>
<keyword evidence="3" id="KW-0694">RNA-binding</keyword>
<dbReference type="InterPro" id="IPR040932">
    <property type="entry name" value="Csm4_C"/>
</dbReference>
<dbReference type="Proteomes" id="UP000326169">
    <property type="component" value="Unassembled WGS sequence"/>
</dbReference>
<comment type="similarity">
    <text evidence="1">Belongs to the CRISPR-associated Csm4 family.</text>
</comment>
<evidence type="ECO:0000256" key="2">
    <source>
        <dbReference type="ARBA" id="ARBA00016109"/>
    </source>
</evidence>
<protein>
    <recommendedName>
        <fullName evidence="2">CRISPR system Cms protein Csm4</fullName>
    </recommendedName>
</protein>
<reference evidence="7 8" key="1">
    <citation type="journal article" date="2019" name="J Genomics">
        <title>The Draft Genome of a Hydrogen-producing Cyanobacterium, Arthrospira platensis NIES-46.</title>
        <authorList>
            <person name="Suzuki S."/>
            <person name="Yamaguchi H."/>
            <person name="Kawachi M."/>
        </authorList>
    </citation>
    <scope>NUCLEOTIDE SEQUENCE [LARGE SCALE GENOMIC DNA]</scope>
    <source>
        <strain evidence="7 8">NIES-46</strain>
    </source>
</reference>
<evidence type="ECO:0000256" key="3">
    <source>
        <dbReference type="ARBA" id="ARBA00022884"/>
    </source>
</evidence>
<name>A0A5M3T714_LIMPL</name>
<proteinExistence type="inferred from homology"/>
<keyword evidence="8" id="KW-1185">Reference proteome</keyword>
<dbReference type="Pfam" id="PF03787">
    <property type="entry name" value="RAMPs"/>
    <property type="match status" value="1"/>
</dbReference>
<evidence type="ECO:0000259" key="6">
    <source>
        <dbReference type="Pfam" id="PF17953"/>
    </source>
</evidence>
<dbReference type="NCBIfam" id="TIGR01903">
    <property type="entry name" value="cas5_csm4"/>
    <property type="match status" value="1"/>
</dbReference>
<comment type="caution">
    <text evidence="7">The sequence shown here is derived from an EMBL/GenBank/DDBJ whole genome shotgun (WGS) entry which is preliminary data.</text>
</comment>
<dbReference type="RefSeq" id="WP_006619023.1">
    <property type="nucleotide sequence ID" value="NZ_BIMW01000077.1"/>
</dbReference>
<evidence type="ECO:0000313" key="8">
    <source>
        <dbReference type="Proteomes" id="UP000326169"/>
    </source>
</evidence>
<keyword evidence="4" id="KW-0051">Antiviral defense</keyword>
<evidence type="ECO:0000313" key="7">
    <source>
        <dbReference type="EMBL" id="GCE93690.1"/>
    </source>
</evidence>
<evidence type="ECO:0000256" key="4">
    <source>
        <dbReference type="ARBA" id="ARBA00023118"/>
    </source>
</evidence>
<evidence type="ECO:0000256" key="1">
    <source>
        <dbReference type="ARBA" id="ARBA00005772"/>
    </source>
</evidence>
<dbReference type="GeneID" id="301682601"/>
<sequence length="346" mass="39360">MSNYKRVSLNFGQHSTHFGEVGIGVEETSERVRSDTLFSALIISYARLFGKDAVEDLLQSFESSPPFRVSSTFIYSEDGQKRIDYLPKPLKFPRGYPVGNDLEFTKTYKKIHYLPLDIWQRWYQGSGFTGTDRTELIDYTNQANSSGNLKNSGIFDYSQAYQIHKTPKVAIDRQTRATNFYHTGFVQFNKSCGLYFLIDLVNVDKDLENRLFAALNLLGDEGLGGERSSGAGQFKPTWSELSDTWKKLLNCPQATDYSLISLLWENPISDIVHNDRASYGILERGGWISSPFSGRQLRRKKVRMFVEGSVFPMPTNGQLADVTPYQFQKLHKVYRSGIGFSLPIIL</sequence>